<feature type="transmembrane region" description="Helical" evidence="1">
    <location>
        <begin position="12"/>
        <end position="28"/>
    </location>
</feature>
<reference evidence="3 4" key="1">
    <citation type="journal article" date="2015" name="Genome Announc.">
        <title>Expanding the biotechnology potential of lactobacilli through comparative genomics of 213 strains and associated genera.</title>
        <authorList>
            <person name="Sun Z."/>
            <person name="Harris H.M."/>
            <person name="McCann A."/>
            <person name="Guo C."/>
            <person name="Argimon S."/>
            <person name="Zhang W."/>
            <person name="Yang X."/>
            <person name="Jeffery I.B."/>
            <person name="Cooney J.C."/>
            <person name="Kagawa T.F."/>
            <person name="Liu W."/>
            <person name="Song Y."/>
            <person name="Salvetti E."/>
            <person name="Wrobel A."/>
            <person name="Rasinkangas P."/>
            <person name="Parkhill J."/>
            <person name="Rea M.C."/>
            <person name="O'Sullivan O."/>
            <person name="Ritari J."/>
            <person name="Douillard F.P."/>
            <person name="Paul Ross R."/>
            <person name="Yang R."/>
            <person name="Briner A.E."/>
            <person name="Felis G.E."/>
            <person name="de Vos W.M."/>
            <person name="Barrangou R."/>
            <person name="Klaenhammer T.R."/>
            <person name="Caufield P.W."/>
            <person name="Cui Y."/>
            <person name="Zhang H."/>
            <person name="O'Toole P.W."/>
        </authorList>
    </citation>
    <scope>NUCLEOTIDE SEQUENCE [LARGE SCALE GENOMIC DNA]</scope>
    <source>
        <strain evidence="3 4">DSM 22697</strain>
    </source>
</reference>
<evidence type="ECO:0000313" key="4">
    <source>
        <dbReference type="Proteomes" id="UP000050865"/>
    </source>
</evidence>
<dbReference type="Proteomes" id="UP000050865">
    <property type="component" value="Unassembled WGS sequence"/>
</dbReference>
<dbReference type="PANTHER" id="PTHR37312:SF1">
    <property type="entry name" value="MEMBRANE-BOUND ACYLTRANSFERASE YKRP-RELATED"/>
    <property type="match status" value="1"/>
</dbReference>
<sequence length="342" mass="38903">MSQRVAKWDNVKFILICFVVLGHVIDRFGSSGGFIGAVGFFIYVFHMPAFIFVSGLFSKRNIKEHRYSRIFLYFEYYLMLKVLLIVTQFSALAQAWKSFSLLMESGVPWYLLTLFLAQIVSIFLQRFSGRNVLLGSIVIACIAGYIAQIGDFMALSRTIAFFPFFYAGVLTNPRDLAEKFKNKRLLLVGLVILTLAFAAIWVLLPHLGSLWLFLTNRMSFKYGTSVVPVWGGLIRLGYYLVVTVMMLAFFSLVPYGHTFYTLLGAKTMQIYAFHIVIVRLLEDLLNVDGLLKQVIPSSFCVIMIITILAIAICLTPPVSWFNRCLFPTVSDLKKFWATLSRN</sequence>
<feature type="transmembrane region" description="Helical" evidence="1">
    <location>
        <begin position="34"/>
        <end position="58"/>
    </location>
</feature>
<dbReference type="EMBL" id="AYZJ01000046">
    <property type="protein sequence ID" value="KRN21600.1"/>
    <property type="molecule type" value="Genomic_DNA"/>
</dbReference>
<accession>A0A0R2EYU5</accession>
<evidence type="ECO:0000313" key="3">
    <source>
        <dbReference type="EMBL" id="KRN21600.1"/>
    </source>
</evidence>
<feature type="transmembrane region" description="Helical" evidence="1">
    <location>
        <begin position="107"/>
        <end position="124"/>
    </location>
</feature>
<feature type="domain" description="Acyltransferase 3" evidence="2">
    <location>
        <begin position="7"/>
        <end position="312"/>
    </location>
</feature>
<feature type="transmembrane region" description="Helical" evidence="1">
    <location>
        <begin position="70"/>
        <end position="95"/>
    </location>
</feature>
<name>A0A0R2EYU5_9LACO</name>
<dbReference type="RefSeq" id="WP_056989633.1">
    <property type="nucleotide sequence ID" value="NZ_AYZJ01000046.1"/>
</dbReference>
<dbReference type="PANTHER" id="PTHR37312">
    <property type="entry name" value="MEMBRANE-BOUND ACYLTRANSFERASE YKRP-RELATED"/>
    <property type="match status" value="1"/>
</dbReference>
<evidence type="ECO:0000256" key="1">
    <source>
        <dbReference type="SAM" id="Phobius"/>
    </source>
</evidence>
<dbReference type="GO" id="GO:0016747">
    <property type="term" value="F:acyltransferase activity, transferring groups other than amino-acyl groups"/>
    <property type="evidence" value="ECO:0007669"/>
    <property type="project" value="InterPro"/>
</dbReference>
<feature type="transmembrane region" description="Helical" evidence="1">
    <location>
        <begin position="293"/>
        <end position="314"/>
    </location>
</feature>
<dbReference type="PATRIC" id="fig|1423730.4.peg.2259"/>
<keyword evidence="4" id="KW-1185">Reference proteome</keyword>
<feature type="transmembrane region" description="Helical" evidence="1">
    <location>
        <begin position="260"/>
        <end position="281"/>
    </location>
</feature>
<evidence type="ECO:0000259" key="2">
    <source>
        <dbReference type="Pfam" id="PF01757"/>
    </source>
</evidence>
<feature type="transmembrane region" description="Helical" evidence="1">
    <location>
        <begin position="131"/>
        <end position="148"/>
    </location>
</feature>
<dbReference type="InterPro" id="IPR052734">
    <property type="entry name" value="Nod_factor_acetyltransferase"/>
</dbReference>
<protein>
    <recommendedName>
        <fullName evidence="2">Acyltransferase 3 domain-containing protein</fullName>
    </recommendedName>
</protein>
<organism evidence="3 4">
    <name type="scientific">Lacticaseibacillus camelliae DSM 22697 = JCM 13995</name>
    <dbReference type="NCBI Taxonomy" id="1423730"/>
    <lineage>
        <taxon>Bacteria</taxon>
        <taxon>Bacillati</taxon>
        <taxon>Bacillota</taxon>
        <taxon>Bacilli</taxon>
        <taxon>Lactobacillales</taxon>
        <taxon>Lactobacillaceae</taxon>
        <taxon>Lacticaseibacillus</taxon>
    </lineage>
</organism>
<feature type="transmembrane region" description="Helical" evidence="1">
    <location>
        <begin position="154"/>
        <end position="173"/>
    </location>
</feature>
<dbReference type="STRING" id="1423730.FC75_GL002170"/>
<feature type="transmembrane region" description="Helical" evidence="1">
    <location>
        <begin position="185"/>
        <end position="213"/>
    </location>
</feature>
<keyword evidence="1" id="KW-0812">Transmembrane</keyword>
<dbReference type="Pfam" id="PF01757">
    <property type="entry name" value="Acyl_transf_3"/>
    <property type="match status" value="1"/>
</dbReference>
<dbReference type="InterPro" id="IPR002656">
    <property type="entry name" value="Acyl_transf_3_dom"/>
</dbReference>
<keyword evidence="1" id="KW-0472">Membrane</keyword>
<dbReference type="AlphaFoldDB" id="A0A0R2EYU5"/>
<comment type="caution">
    <text evidence="3">The sequence shown here is derived from an EMBL/GenBank/DDBJ whole genome shotgun (WGS) entry which is preliminary data.</text>
</comment>
<proteinExistence type="predicted"/>
<gene>
    <name evidence="3" type="ORF">FC75_GL002170</name>
</gene>
<feature type="transmembrane region" description="Helical" evidence="1">
    <location>
        <begin position="233"/>
        <end position="253"/>
    </location>
</feature>
<keyword evidence="1" id="KW-1133">Transmembrane helix</keyword>